<dbReference type="InParanoid" id="A0A4S2MWQ7"/>
<evidence type="ECO:0000256" key="6">
    <source>
        <dbReference type="ARBA" id="ARBA00023128"/>
    </source>
</evidence>
<protein>
    <submittedName>
        <fullName evidence="9">Uncharacterized protein</fullName>
    </submittedName>
</protein>
<comment type="subcellular location">
    <subcellularLocation>
        <location evidence="2">Membrane</location>
    </subcellularLocation>
    <subcellularLocation>
        <location evidence="1">Mitochondrion</location>
    </subcellularLocation>
</comment>
<keyword evidence="6" id="KW-0496">Mitochondrion</keyword>
<gene>
    <name evidence="9" type="ORF">EX30DRAFT_364039</name>
</gene>
<dbReference type="AlphaFoldDB" id="A0A4S2MWQ7"/>
<evidence type="ECO:0000256" key="1">
    <source>
        <dbReference type="ARBA" id="ARBA00004173"/>
    </source>
</evidence>
<reference evidence="9 10" key="1">
    <citation type="submission" date="2019-04" db="EMBL/GenBank/DDBJ databases">
        <title>Comparative genomics and transcriptomics to analyze fruiting body development in filamentous ascomycetes.</title>
        <authorList>
            <consortium name="DOE Joint Genome Institute"/>
            <person name="Lutkenhaus R."/>
            <person name="Traeger S."/>
            <person name="Breuer J."/>
            <person name="Kuo A."/>
            <person name="Lipzen A."/>
            <person name="Pangilinan J."/>
            <person name="Dilworth D."/>
            <person name="Sandor L."/>
            <person name="Poggeler S."/>
            <person name="Barry K."/>
            <person name="Grigoriev I.V."/>
            <person name="Nowrousian M."/>
        </authorList>
    </citation>
    <scope>NUCLEOTIDE SEQUENCE [LARGE SCALE GENOMIC DNA]</scope>
    <source>
        <strain evidence="9 10">CBS 389.68</strain>
    </source>
</reference>
<feature type="compositionally biased region" description="Low complexity" evidence="8">
    <location>
        <begin position="92"/>
        <end position="101"/>
    </location>
</feature>
<dbReference type="STRING" id="341454.A0A4S2MWQ7"/>
<keyword evidence="4" id="KW-1133">Transmembrane helix</keyword>
<evidence type="ECO:0000313" key="10">
    <source>
        <dbReference type="Proteomes" id="UP000298138"/>
    </source>
</evidence>
<keyword evidence="3" id="KW-0812">Transmembrane</keyword>
<accession>A0A4S2MWQ7</accession>
<evidence type="ECO:0000256" key="3">
    <source>
        <dbReference type="ARBA" id="ARBA00022692"/>
    </source>
</evidence>
<dbReference type="EMBL" id="ML220121">
    <property type="protein sequence ID" value="TGZ80986.1"/>
    <property type="molecule type" value="Genomic_DNA"/>
</dbReference>
<evidence type="ECO:0000313" key="9">
    <source>
        <dbReference type="EMBL" id="TGZ80986.1"/>
    </source>
</evidence>
<evidence type="ECO:0000256" key="5">
    <source>
        <dbReference type="ARBA" id="ARBA00023054"/>
    </source>
</evidence>
<dbReference type="Proteomes" id="UP000298138">
    <property type="component" value="Unassembled WGS sequence"/>
</dbReference>
<dbReference type="GO" id="GO:0016020">
    <property type="term" value="C:membrane"/>
    <property type="evidence" value="ECO:0007669"/>
    <property type="project" value="UniProtKB-SubCell"/>
</dbReference>
<proteinExistence type="predicted"/>
<feature type="region of interest" description="Disordered" evidence="8">
    <location>
        <begin position="84"/>
        <end position="124"/>
    </location>
</feature>
<evidence type="ECO:0000256" key="7">
    <source>
        <dbReference type="ARBA" id="ARBA00023136"/>
    </source>
</evidence>
<evidence type="ECO:0000256" key="2">
    <source>
        <dbReference type="ARBA" id="ARBA00004370"/>
    </source>
</evidence>
<dbReference type="OrthoDB" id="5424147at2759"/>
<evidence type="ECO:0000256" key="4">
    <source>
        <dbReference type="ARBA" id="ARBA00022989"/>
    </source>
</evidence>
<keyword evidence="7" id="KW-0472">Membrane</keyword>
<organism evidence="9 10">
    <name type="scientific">Ascodesmis nigricans</name>
    <dbReference type="NCBI Taxonomy" id="341454"/>
    <lineage>
        <taxon>Eukaryota</taxon>
        <taxon>Fungi</taxon>
        <taxon>Dikarya</taxon>
        <taxon>Ascomycota</taxon>
        <taxon>Pezizomycotina</taxon>
        <taxon>Pezizomycetes</taxon>
        <taxon>Pezizales</taxon>
        <taxon>Ascodesmidaceae</taxon>
        <taxon>Ascodesmis</taxon>
    </lineage>
</organism>
<keyword evidence="10" id="KW-1185">Reference proteome</keyword>
<dbReference type="Pfam" id="PF07798">
    <property type="entry name" value="CCDC90-like"/>
    <property type="match status" value="1"/>
</dbReference>
<evidence type="ECO:0000256" key="8">
    <source>
        <dbReference type="SAM" id="MobiDB-lite"/>
    </source>
</evidence>
<dbReference type="GO" id="GO:0005739">
    <property type="term" value="C:mitochondrion"/>
    <property type="evidence" value="ECO:0007669"/>
    <property type="project" value="UniProtKB-SubCell"/>
</dbReference>
<sequence>MVELLQMRNEISDMFNERKMQGRAEMRGMENKIVELNYKITIMLGSEVRSEIEKLRWVTTRRGLAAIGALATVVFICLRMNGSNKKKKEADASSASSTSTSPPAPPPAPTSGHLFEIQQSPASQ</sequence>
<dbReference type="InterPro" id="IPR024461">
    <property type="entry name" value="CCDC90-like"/>
</dbReference>
<name>A0A4S2MWQ7_9PEZI</name>
<keyword evidence="5" id="KW-0175">Coiled coil</keyword>